<name>A0A7R9XY26_9VIRI</name>
<proteinExistence type="predicted"/>
<organism evidence="1">
    <name type="scientific">Prasinoderma coloniale</name>
    <dbReference type="NCBI Taxonomy" id="156133"/>
    <lineage>
        <taxon>Eukaryota</taxon>
        <taxon>Viridiplantae</taxon>
        <taxon>Prasinodermophyta</taxon>
        <taxon>Prasinodermophyceae</taxon>
        <taxon>Prasinodermales</taxon>
        <taxon>Prasinodermaceae</taxon>
        <taxon>Prasinoderma</taxon>
    </lineage>
</organism>
<protein>
    <submittedName>
        <fullName evidence="1">Uncharacterized protein</fullName>
    </submittedName>
</protein>
<reference evidence="1" key="1">
    <citation type="submission" date="2021-01" db="EMBL/GenBank/DDBJ databases">
        <authorList>
            <person name="Corre E."/>
            <person name="Pelletier E."/>
            <person name="Niang G."/>
            <person name="Scheremetjew M."/>
            <person name="Finn R."/>
            <person name="Kale V."/>
            <person name="Holt S."/>
            <person name="Cochrane G."/>
            <person name="Meng A."/>
            <person name="Brown T."/>
            <person name="Cohen L."/>
        </authorList>
    </citation>
    <scope>NUCLEOTIDE SEQUENCE</scope>
    <source>
        <strain evidence="1">CCMP1413</strain>
    </source>
</reference>
<dbReference type="EMBL" id="HBDZ01005205">
    <property type="protein sequence ID" value="CAD8235183.1"/>
    <property type="molecule type" value="Transcribed_RNA"/>
</dbReference>
<accession>A0A7R9XY26</accession>
<gene>
    <name evidence="1" type="ORF">PCOL08062_LOCUS3992</name>
</gene>
<dbReference type="AlphaFoldDB" id="A0A7R9XY26"/>
<sequence>MDADFSTGAQALAAAAPQAGFAARRASGAAAAAAAWPPAANLEAPPEIDGDVDFGARVPASGLDADVAFGATHAAGANASALLARPAQALNWPACQSVAPASAMDACFDALDVMAPAREVDFSLGGAARGAGGNADALMTRAPAASSAALNTAGALAMATGAADGLASDVDCAAPPRARATSSYNAALAARPVAATNWPAAAPAGSLPSAAQATHDVAFGLGAADEASASAVEGAYCADAALARRGPAASNWPGEALDHDIDSLFCSRDVCFGFCAAETDRWRCAFHGRAHAEVPYCAKVSHHDWRLASSVLVGMLAHAPVTTPDGDAAAYEAQASMTRVESLTSLAAAC</sequence>
<evidence type="ECO:0000313" key="1">
    <source>
        <dbReference type="EMBL" id="CAD8235183.1"/>
    </source>
</evidence>